<dbReference type="GO" id="GO:0016459">
    <property type="term" value="C:myosin complex"/>
    <property type="evidence" value="ECO:0007669"/>
    <property type="project" value="UniProtKB-KW"/>
</dbReference>
<dbReference type="InterPro" id="IPR001609">
    <property type="entry name" value="Myosin_head_motor_dom-like"/>
</dbReference>
<evidence type="ECO:0000256" key="5">
    <source>
        <dbReference type="SAM" id="MobiDB-lite"/>
    </source>
</evidence>
<keyword evidence="4" id="KW-0505">Motor protein</keyword>
<dbReference type="GO" id="GO:0007015">
    <property type="term" value="P:actin filament organization"/>
    <property type="evidence" value="ECO:0007669"/>
    <property type="project" value="TreeGrafter"/>
</dbReference>
<evidence type="ECO:0000256" key="3">
    <source>
        <dbReference type="ARBA" id="ARBA00023203"/>
    </source>
</evidence>
<sequence>MIDGFAYEVPYLRHGDAQAFAYLAHVLQVLAAILHLGNVKFGDAPDRSEDAAVVRSPEEIDVCAQLLDVTSAALTAALLYKSALVGGNLCMVFPNAHGAHAQRDVLACALYHVLFYWLVDQIIRNIMDGSPASFEQFAINLANERLNGFVLHEVLGADTGVARVMHDNTVGLPHVPAWSARLKPMHLLAGDYVRRTRGGLIGIVEMHAASEQASDDIALINRINRQHGQHPSFVPGPPPSAAQRQPPQFGIRH</sequence>
<evidence type="ECO:0000256" key="4">
    <source>
        <dbReference type="PROSITE-ProRule" id="PRU00782"/>
    </source>
</evidence>
<feature type="domain" description="Myosin motor" evidence="6">
    <location>
        <begin position="1"/>
        <end position="253"/>
    </location>
</feature>
<dbReference type="AlphaFoldDB" id="A0A9W7XSP6"/>
<reference evidence="7" key="1">
    <citation type="submission" date="2022-07" db="EMBL/GenBank/DDBJ databases">
        <title>Phylogenomic reconstructions and comparative analyses of Kickxellomycotina fungi.</title>
        <authorList>
            <person name="Reynolds N.K."/>
            <person name="Stajich J.E."/>
            <person name="Barry K."/>
            <person name="Grigoriev I.V."/>
            <person name="Crous P."/>
            <person name="Smith M.E."/>
        </authorList>
    </citation>
    <scope>NUCLEOTIDE SEQUENCE</scope>
    <source>
        <strain evidence="7">NBRC 32514</strain>
    </source>
</reference>
<dbReference type="Gene3D" id="1.20.58.530">
    <property type="match status" value="1"/>
</dbReference>
<dbReference type="Gene3D" id="1.20.120.720">
    <property type="entry name" value="Myosin VI head, motor domain, U50 subdomain"/>
    <property type="match status" value="1"/>
</dbReference>
<dbReference type="Proteomes" id="UP001149813">
    <property type="component" value="Unassembled WGS sequence"/>
</dbReference>
<dbReference type="PROSITE" id="PS51456">
    <property type="entry name" value="MYOSIN_MOTOR"/>
    <property type="match status" value="1"/>
</dbReference>
<dbReference type="GO" id="GO:0051015">
    <property type="term" value="F:actin filament binding"/>
    <property type="evidence" value="ECO:0007669"/>
    <property type="project" value="TreeGrafter"/>
</dbReference>
<gene>
    <name evidence="7" type="ORF">LPJ53_006580</name>
</gene>
<dbReference type="GO" id="GO:0000146">
    <property type="term" value="F:microfilament motor activity"/>
    <property type="evidence" value="ECO:0007669"/>
    <property type="project" value="TreeGrafter"/>
</dbReference>
<dbReference type="GO" id="GO:0005524">
    <property type="term" value="F:ATP binding"/>
    <property type="evidence" value="ECO:0007669"/>
    <property type="project" value="UniProtKB-KW"/>
</dbReference>
<name>A0A9W7XSP6_9FUNG</name>
<dbReference type="PANTHER" id="PTHR13140">
    <property type="entry name" value="MYOSIN"/>
    <property type="match status" value="1"/>
</dbReference>
<keyword evidence="8" id="KW-1185">Reference proteome</keyword>
<keyword evidence="3 4" id="KW-0009">Actin-binding</keyword>
<comment type="caution">
    <text evidence="4">Lacks conserved residue(s) required for the propagation of feature annotation.</text>
</comment>
<comment type="similarity">
    <text evidence="4">Belongs to the TRAFAC class myosin-kinesin ATPase superfamily. Myosin family.</text>
</comment>
<dbReference type="EMBL" id="JANBOJ010001029">
    <property type="protein sequence ID" value="KAJ1718310.1"/>
    <property type="molecule type" value="Genomic_DNA"/>
</dbReference>
<feature type="compositionally biased region" description="Low complexity" evidence="5">
    <location>
        <begin position="241"/>
        <end position="253"/>
    </location>
</feature>
<keyword evidence="1" id="KW-0547">Nucleotide-binding</keyword>
<dbReference type="GO" id="GO:0016020">
    <property type="term" value="C:membrane"/>
    <property type="evidence" value="ECO:0007669"/>
    <property type="project" value="TreeGrafter"/>
</dbReference>
<comment type="caution">
    <text evidence="7">The sequence shown here is derived from an EMBL/GenBank/DDBJ whole genome shotgun (WGS) entry which is preliminary data.</text>
</comment>
<evidence type="ECO:0000259" key="6">
    <source>
        <dbReference type="PROSITE" id="PS51456"/>
    </source>
</evidence>
<dbReference type="PANTHER" id="PTHR13140:SF550">
    <property type="entry name" value="MYOSIN-IIIB ISOFORM X1"/>
    <property type="match status" value="1"/>
</dbReference>
<keyword evidence="4" id="KW-0518">Myosin</keyword>
<organism evidence="7 8">
    <name type="scientific">Coemansia erecta</name>
    <dbReference type="NCBI Taxonomy" id="147472"/>
    <lineage>
        <taxon>Eukaryota</taxon>
        <taxon>Fungi</taxon>
        <taxon>Fungi incertae sedis</taxon>
        <taxon>Zoopagomycota</taxon>
        <taxon>Kickxellomycotina</taxon>
        <taxon>Kickxellomycetes</taxon>
        <taxon>Kickxellales</taxon>
        <taxon>Kickxellaceae</taxon>
        <taxon>Coemansia</taxon>
    </lineage>
</organism>
<evidence type="ECO:0000313" key="8">
    <source>
        <dbReference type="Proteomes" id="UP001149813"/>
    </source>
</evidence>
<feature type="non-terminal residue" evidence="7">
    <location>
        <position position="253"/>
    </location>
</feature>
<protein>
    <recommendedName>
        <fullName evidence="6">Myosin motor domain-containing protein</fullName>
    </recommendedName>
</protein>
<dbReference type="GO" id="GO:0005737">
    <property type="term" value="C:cytoplasm"/>
    <property type="evidence" value="ECO:0007669"/>
    <property type="project" value="TreeGrafter"/>
</dbReference>
<proteinExistence type="inferred from homology"/>
<feature type="region of interest" description="Disordered" evidence="5">
    <location>
        <begin position="227"/>
        <end position="253"/>
    </location>
</feature>
<dbReference type="Pfam" id="PF00063">
    <property type="entry name" value="Myosin_head"/>
    <property type="match status" value="1"/>
</dbReference>
<evidence type="ECO:0000256" key="1">
    <source>
        <dbReference type="ARBA" id="ARBA00022741"/>
    </source>
</evidence>
<evidence type="ECO:0000313" key="7">
    <source>
        <dbReference type="EMBL" id="KAJ1718310.1"/>
    </source>
</evidence>
<dbReference type="OrthoDB" id="370884at2759"/>
<evidence type="ECO:0000256" key="2">
    <source>
        <dbReference type="ARBA" id="ARBA00022840"/>
    </source>
</evidence>
<dbReference type="InterPro" id="IPR027417">
    <property type="entry name" value="P-loop_NTPase"/>
</dbReference>
<dbReference type="SUPFAM" id="SSF52540">
    <property type="entry name" value="P-loop containing nucleoside triphosphate hydrolases"/>
    <property type="match status" value="1"/>
</dbReference>
<accession>A0A9W7XSP6</accession>
<keyword evidence="2" id="KW-0067">ATP-binding</keyword>